<keyword evidence="2 4" id="KW-0238">DNA-binding</keyword>
<evidence type="ECO:0000256" key="1">
    <source>
        <dbReference type="ARBA" id="ARBA00023015"/>
    </source>
</evidence>
<dbReference type="GO" id="GO:0000976">
    <property type="term" value="F:transcription cis-regulatory region binding"/>
    <property type="evidence" value="ECO:0007669"/>
    <property type="project" value="TreeGrafter"/>
</dbReference>
<dbReference type="EMBL" id="SMAF01000008">
    <property type="protein sequence ID" value="TCS98447.1"/>
    <property type="molecule type" value="Genomic_DNA"/>
</dbReference>
<reference evidence="6 7" key="1">
    <citation type="submission" date="2019-03" db="EMBL/GenBank/DDBJ databases">
        <title>Genomic Encyclopedia of Type Strains, Phase IV (KMG-IV): sequencing the most valuable type-strain genomes for metagenomic binning, comparative biology and taxonomic classification.</title>
        <authorList>
            <person name="Goeker M."/>
        </authorList>
    </citation>
    <scope>NUCLEOTIDE SEQUENCE [LARGE SCALE GENOMIC DNA]</scope>
    <source>
        <strain evidence="6 7">DSM 21944</strain>
    </source>
</reference>
<dbReference type="InterPro" id="IPR009057">
    <property type="entry name" value="Homeodomain-like_sf"/>
</dbReference>
<keyword evidence="3" id="KW-0804">Transcription</keyword>
<dbReference type="AlphaFoldDB" id="A0A4V2UW68"/>
<accession>A0A4V2UW68</accession>
<name>A0A4V2UW68_9GAMM</name>
<dbReference type="InterPro" id="IPR050109">
    <property type="entry name" value="HTH-type_TetR-like_transc_reg"/>
</dbReference>
<evidence type="ECO:0000256" key="2">
    <source>
        <dbReference type="ARBA" id="ARBA00023125"/>
    </source>
</evidence>
<evidence type="ECO:0000256" key="4">
    <source>
        <dbReference type="PROSITE-ProRule" id="PRU00335"/>
    </source>
</evidence>
<keyword evidence="7" id="KW-1185">Reference proteome</keyword>
<dbReference type="SUPFAM" id="SSF46689">
    <property type="entry name" value="Homeodomain-like"/>
    <property type="match status" value="1"/>
</dbReference>
<feature type="DNA-binding region" description="H-T-H motif" evidence="4">
    <location>
        <begin position="41"/>
        <end position="60"/>
    </location>
</feature>
<dbReference type="PRINTS" id="PR00455">
    <property type="entry name" value="HTHTETR"/>
</dbReference>
<dbReference type="InterPro" id="IPR039536">
    <property type="entry name" value="TetR_C_Proteobacteria"/>
</dbReference>
<evidence type="ECO:0000313" key="7">
    <source>
        <dbReference type="Proteomes" id="UP000294599"/>
    </source>
</evidence>
<dbReference type="Gene3D" id="1.10.357.10">
    <property type="entry name" value="Tetracycline Repressor, domain 2"/>
    <property type="match status" value="1"/>
</dbReference>
<protein>
    <submittedName>
        <fullName evidence="6">TetR family transcriptional regulator</fullName>
    </submittedName>
</protein>
<proteinExistence type="predicted"/>
<evidence type="ECO:0000256" key="3">
    <source>
        <dbReference type="ARBA" id="ARBA00023163"/>
    </source>
</evidence>
<dbReference type="Proteomes" id="UP000294599">
    <property type="component" value="Unassembled WGS sequence"/>
</dbReference>
<evidence type="ECO:0000313" key="6">
    <source>
        <dbReference type="EMBL" id="TCS98447.1"/>
    </source>
</evidence>
<dbReference type="PROSITE" id="PS50977">
    <property type="entry name" value="HTH_TETR_2"/>
    <property type="match status" value="1"/>
</dbReference>
<sequence length="217" mass="23293">MNAPAIKLPAGPGRPKDLEKRAAILEAAKKLFPISGFDGVSMDAIAAEAGVSKLTVYSHFRDKETLFVAAIEAKCSELLPDELFPQVPPGAIRDVLLRIARSFFALVSSEVSISLHRMILADQRNGPQLGQMFWQAGPARITESFERFLANAVAAGKLDIPDTSVAAGHFLCLLKGAVNMRMLCSDAVGAASPEADEAHVQSVVEFFLRAYSPRGQA</sequence>
<comment type="caution">
    <text evidence="6">The sequence shown here is derived from an EMBL/GenBank/DDBJ whole genome shotgun (WGS) entry which is preliminary data.</text>
</comment>
<dbReference type="SUPFAM" id="SSF48498">
    <property type="entry name" value="Tetracyclin repressor-like, C-terminal domain"/>
    <property type="match status" value="1"/>
</dbReference>
<organism evidence="6 7">
    <name type="scientific">Pseudofulvimonas gallinarii</name>
    <dbReference type="NCBI Taxonomy" id="634155"/>
    <lineage>
        <taxon>Bacteria</taxon>
        <taxon>Pseudomonadati</taxon>
        <taxon>Pseudomonadota</taxon>
        <taxon>Gammaproteobacteria</taxon>
        <taxon>Lysobacterales</taxon>
        <taxon>Rhodanobacteraceae</taxon>
        <taxon>Pseudofulvimonas</taxon>
    </lineage>
</organism>
<dbReference type="Pfam" id="PF00440">
    <property type="entry name" value="TetR_N"/>
    <property type="match status" value="1"/>
</dbReference>
<dbReference type="InterPro" id="IPR001647">
    <property type="entry name" value="HTH_TetR"/>
</dbReference>
<dbReference type="PANTHER" id="PTHR30055:SF146">
    <property type="entry name" value="HTH-TYPE TRANSCRIPTIONAL DUAL REGULATOR CECR"/>
    <property type="match status" value="1"/>
</dbReference>
<dbReference type="Gene3D" id="1.10.10.60">
    <property type="entry name" value="Homeodomain-like"/>
    <property type="match status" value="1"/>
</dbReference>
<dbReference type="FunFam" id="1.10.10.60:FF:000141">
    <property type="entry name" value="TetR family transcriptional regulator"/>
    <property type="match status" value="1"/>
</dbReference>
<dbReference type="PANTHER" id="PTHR30055">
    <property type="entry name" value="HTH-TYPE TRANSCRIPTIONAL REGULATOR RUTR"/>
    <property type="match status" value="1"/>
</dbReference>
<dbReference type="RefSeq" id="WP_123522479.1">
    <property type="nucleotide sequence ID" value="NZ_JBHLWF010000087.1"/>
</dbReference>
<dbReference type="GO" id="GO:0003700">
    <property type="term" value="F:DNA-binding transcription factor activity"/>
    <property type="evidence" value="ECO:0007669"/>
    <property type="project" value="TreeGrafter"/>
</dbReference>
<dbReference type="Pfam" id="PF14246">
    <property type="entry name" value="TetR_C_7"/>
    <property type="match status" value="1"/>
</dbReference>
<keyword evidence="1" id="KW-0805">Transcription regulation</keyword>
<dbReference type="OrthoDB" id="8535430at2"/>
<evidence type="ECO:0000259" key="5">
    <source>
        <dbReference type="PROSITE" id="PS50977"/>
    </source>
</evidence>
<gene>
    <name evidence="6" type="ORF">EDC25_10827</name>
</gene>
<feature type="domain" description="HTH tetR-type" evidence="5">
    <location>
        <begin position="18"/>
        <end position="78"/>
    </location>
</feature>
<dbReference type="InterPro" id="IPR036271">
    <property type="entry name" value="Tet_transcr_reg_TetR-rel_C_sf"/>
</dbReference>